<organism evidence="3 4">
    <name type="scientific">Luteipulveratus mongoliensis</name>
    <dbReference type="NCBI Taxonomy" id="571913"/>
    <lineage>
        <taxon>Bacteria</taxon>
        <taxon>Bacillati</taxon>
        <taxon>Actinomycetota</taxon>
        <taxon>Actinomycetes</taxon>
        <taxon>Micrococcales</taxon>
        <taxon>Dermacoccaceae</taxon>
        <taxon>Luteipulveratus</taxon>
    </lineage>
</organism>
<keyword evidence="4" id="KW-1185">Reference proteome</keyword>
<dbReference type="KEGG" id="lmoi:VV02_17470"/>
<gene>
    <name evidence="3" type="ORF">VV02_17470</name>
</gene>
<dbReference type="OrthoDB" id="9806335at2"/>
<dbReference type="SUPFAM" id="SSF82649">
    <property type="entry name" value="SufE/NifU"/>
    <property type="match status" value="1"/>
</dbReference>
<dbReference type="Gene3D" id="3.90.1010.10">
    <property type="match status" value="1"/>
</dbReference>
<reference evidence="3 4" key="1">
    <citation type="submission" date="2015-03" db="EMBL/GenBank/DDBJ databases">
        <title>Luteipulveratus halotolerans sp. nov., a novel actinobacterium (Dermacoccaceae) from Sarawak, Malaysia.</title>
        <authorList>
            <person name="Juboi H."/>
            <person name="Basik A."/>
            <person name="Shamsul S.S."/>
            <person name="Arnold P."/>
            <person name="Schmitt E.K."/>
            <person name="Sanglier J.-J."/>
            <person name="Yeo T."/>
        </authorList>
    </citation>
    <scope>NUCLEOTIDE SEQUENCE [LARGE SCALE GENOMIC DNA]</scope>
    <source>
        <strain evidence="3 4">MN07-A0370</strain>
    </source>
</reference>
<dbReference type="EMBL" id="CP011112">
    <property type="protein sequence ID" value="AKU17226.1"/>
    <property type="molecule type" value="Genomic_DNA"/>
</dbReference>
<dbReference type="Proteomes" id="UP000066480">
    <property type="component" value="Chromosome"/>
</dbReference>
<dbReference type="InterPro" id="IPR003808">
    <property type="entry name" value="Fe-S_metab-assoc_dom"/>
</dbReference>
<feature type="domain" description="Fe-S metabolism associated" evidence="2">
    <location>
        <begin position="14"/>
        <end position="139"/>
    </location>
</feature>
<sequence length="146" mass="16103">MTEALPAPFAELIDDFQAVSAQDRLQMLLELSDELPDLPERYADADLEQVHECQSPLFLTVEVERGTPDAPVSLFFKAPREAPTTRGFAGILHTGLDGQPASAILDVPDDVVFRFGLAEAVSPLRMRGMVAMLARIKRQIRDKVTV</sequence>
<dbReference type="PANTHER" id="PTHR43597">
    <property type="entry name" value="SULFUR ACCEPTOR PROTEIN CSDE"/>
    <property type="match status" value="1"/>
</dbReference>
<evidence type="ECO:0000313" key="3">
    <source>
        <dbReference type="EMBL" id="AKU17226.1"/>
    </source>
</evidence>
<dbReference type="PANTHER" id="PTHR43597:SF5">
    <property type="entry name" value="SUFE-LIKE PROTEIN 2, CHLOROPLASTIC"/>
    <property type="match status" value="1"/>
</dbReference>
<comment type="similarity">
    <text evidence="1">Belongs to the SufE family.</text>
</comment>
<dbReference type="PATRIC" id="fig|571913.6.peg.3544"/>
<dbReference type="RefSeq" id="WP_052593502.1">
    <property type="nucleotide sequence ID" value="NZ_CP011112.1"/>
</dbReference>
<dbReference type="STRING" id="571913.VV02_17470"/>
<evidence type="ECO:0000313" key="4">
    <source>
        <dbReference type="Proteomes" id="UP000066480"/>
    </source>
</evidence>
<proteinExistence type="inferred from homology"/>
<evidence type="ECO:0000256" key="1">
    <source>
        <dbReference type="ARBA" id="ARBA00010282"/>
    </source>
</evidence>
<accession>A0A0K1JKK0</accession>
<evidence type="ECO:0000259" key="2">
    <source>
        <dbReference type="Pfam" id="PF02657"/>
    </source>
</evidence>
<name>A0A0K1JKK0_9MICO</name>
<protein>
    <submittedName>
        <fullName evidence="3">Cysteine desufuration protein SufE</fullName>
    </submittedName>
</protein>
<dbReference type="AlphaFoldDB" id="A0A0K1JKK0"/>
<dbReference type="Pfam" id="PF02657">
    <property type="entry name" value="SufE"/>
    <property type="match status" value="1"/>
</dbReference>